<dbReference type="RefSeq" id="WP_252780858.1">
    <property type="nucleotide sequence ID" value="NZ_CP097479.1"/>
</dbReference>
<protein>
    <submittedName>
        <fullName evidence="1">Helix-turn-helix domain-containing protein</fullName>
    </submittedName>
</protein>
<keyword evidence="2" id="KW-1185">Reference proteome</keyword>
<evidence type="ECO:0000313" key="2">
    <source>
        <dbReference type="Proteomes" id="UP001057532"/>
    </source>
</evidence>
<dbReference type="Gene3D" id="1.10.10.10">
    <property type="entry name" value="Winged helix-like DNA-binding domain superfamily/Winged helix DNA-binding domain"/>
    <property type="match status" value="1"/>
</dbReference>
<keyword evidence="1" id="KW-0614">Plasmid</keyword>
<dbReference type="InterPro" id="IPR036317">
    <property type="entry name" value="Cullin_homology_sf"/>
</dbReference>
<geneLocation type="plasmid" evidence="1 2">
    <name>punnamed</name>
</geneLocation>
<proteinExistence type="predicted"/>
<accession>A0ABY5C791</accession>
<organism evidence="1 2">
    <name type="scientific">Fructilactobacillus ixorae</name>
    <dbReference type="NCBI Taxonomy" id="1750535"/>
    <lineage>
        <taxon>Bacteria</taxon>
        <taxon>Bacillati</taxon>
        <taxon>Bacillota</taxon>
        <taxon>Bacilli</taxon>
        <taxon>Lactobacillales</taxon>
        <taxon>Lactobacillaceae</taxon>
        <taxon>Fructilactobacillus</taxon>
    </lineage>
</organism>
<dbReference type="SUPFAM" id="SSF75632">
    <property type="entry name" value="Cullin homology domain"/>
    <property type="match status" value="1"/>
</dbReference>
<gene>
    <name evidence="1" type="ORF">M8332_07060</name>
</gene>
<reference evidence="1" key="1">
    <citation type="submission" date="2022-05" db="EMBL/GenBank/DDBJ databases">
        <authorList>
            <person name="Oliphant S.A."/>
            <person name="Watson-Haigh N.S."/>
            <person name="Sumby K.M."/>
            <person name="Gardner J.M."/>
            <person name="Jiranek V."/>
        </authorList>
    </citation>
    <scope>NUCLEOTIDE SEQUENCE</scope>
    <source>
        <strain evidence="1">Ru20-1</strain>
        <plasmid evidence="1">punnamed</plasmid>
    </source>
</reference>
<name>A0ABY5C791_9LACO</name>
<dbReference type="Pfam" id="PF13730">
    <property type="entry name" value="HTH_36"/>
    <property type="match status" value="1"/>
</dbReference>
<evidence type="ECO:0000313" key="1">
    <source>
        <dbReference type="EMBL" id="USS93975.1"/>
    </source>
</evidence>
<dbReference type="InterPro" id="IPR036388">
    <property type="entry name" value="WH-like_DNA-bd_sf"/>
</dbReference>
<sequence length="95" mass="10823">MPNPKKFLPLISAIPTDVLENSQLSASARLVFAFFFTYFNTHKQLKISYEKLAENTGLSVNTVKRSVKSLLNVKLISTIKNDDPFDHTNIYEMDN</sequence>
<dbReference type="Proteomes" id="UP001057532">
    <property type="component" value="Plasmid punnamed"/>
</dbReference>
<dbReference type="EMBL" id="CP097479">
    <property type="protein sequence ID" value="USS93975.1"/>
    <property type="molecule type" value="Genomic_DNA"/>
</dbReference>